<feature type="non-terminal residue" evidence="2">
    <location>
        <position position="1"/>
    </location>
</feature>
<accession>A0A093CWR1</accession>
<feature type="non-terminal residue" evidence="2">
    <location>
        <position position="118"/>
    </location>
</feature>
<protein>
    <submittedName>
        <fullName evidence="2">Protein FAM194B</fullName>
    </submittedName>
</protein>
<organism evidence="2 3">
    <name type="scientific">Tauraco erythrolophus</name>
    <name type="common">Red-crested turaco</name>
    <dbReference type="NCBI Taxonomy" id="121530"/>
    <lineage>
        <taxon>Eukaryota</taxon>
        <taxon>Metazoa</taxon>
        <taxon>Chordata</taxon>
        <taxon>Craniata</taxon>
        <taxon>Vertebrata</taxon>
        <taxon>Euteleostomi</taxon>
        <taxon>Archelosauria</taxon>
        <taxon>Archosauria</taxon>
        <taxon>Dinosauria</taxon>
        <taxon>Saurischia</taxon>
        <taxon>Theropoda</taxon>
        <taxon>Coelurosauria</taxon>
        <taxon>Aves</taxon>
        <taxon>Neognathae</taxon>
        <taxon>Neoaves</taxon>
        <taxon>Otidimorphae</taxon>
        <taxon>Musophagiformes</taxon>
        <taxon>Musophagidae</taxon>
        <taxon>Tauraco</taxon>
    </lineage>
</organism>
<dbReference type="Proteomes" id="UP000053661">
    <property type="component" value="Unassembled WGS sequence"/>
</dbReference>
<evidence type="ECO:0000259" key="1">
    <source>
        <dbReference type="Pfam" id="PF14977"/>
    </source>
</evidence>
<keyword evidence="3" id="KW-1185">Reference proteome</keyword>
<dbReference type="PANTHER" id="PTHR23093:SF18">
    <property type="entry name" value="GLUTAMATE RICH 6"/>
    <property type="match status" value="1"/>
</dbReference>
<gene>
    <name evidence="2" type="ORF">N340_13509</name>
</gene>
<dbReference type="PANTHER" id="PTHR23093">
    <property type="entry name" value="SIMILAR TO CHROMOSOME 3 OPEN READING FRAME 20"/>
    <property type="match status" value="1"/>
</dbReference>
<dbReference type="EMBL" id="KL466226">
    <property type="protein sequence ID" value="KFV16692.1"/>
    <property type="molecule type" value="Genomic_DNA"/>
</dbReference>
<proteinExistence type="predicted"/>
<evidence type="ECO:0000313" key="3">
    <source>
        <dbReference type="Proteomes" id="UP000053661"/>
    </source>
</evidence>
<dbReference type="Pfam" id="PF14977">
    <property type="entry name" value="FAM194"/>
    <property type="match status" value="1"/>
</dbReference>
<sequence>PRATLDPCTRTCLDQAGSSQKHWKWHDFSHHTHSPSYQTITMKLNSHITVKILAQDQIYLLFTSCSDHICFNMGSQLKLKDLETSHLLKWPESEEELSLQSTRIQLRSLLSKTQKMLQ</sequence>
<dbReference type="AlphaFoldDB" id="A0A093CWR1"/>
<feature type="domain" description="FAM194 C-terminal" evidence="1">
    <location>
        <begin position="11"/>
        <end position="117"/>
    </location>
</feature>
<dbReference type="InterPro" id="IPR029281">
    <property type="entry name" value="FAM194_C"/>
</dbReference>
<name>A0A093CWR1_TAUER</name>
<evidence type="ECO:0000313" key="2">
    <source>
        <dbReference type="EMBL" id="KFV16692.1"/>
    </source>
</evidence>
<reference evidence="2 3" key="1">
    <citation type="submission" date="2014-04" db="EMBL/GenBank/DDBJ databases">
        <title>Genome evolution of avian class.</title>
        <authorList>
            <person name="Zhang G."/>
            <person name="Li C."/>
        </authorList>
    </citation>
    <scope>NUCLEOTIDE SEQUENCE [LARGE SCALE GENOMIC DNA]</scope>
    <source>
        <strain evidence="2">BGI_N340</strain>
    </source>
</reference>